<dbReference type="SUPFAM" id="SSF48435">
    <property type="entry name" value="Bacterial muramidases"/>
    <property type="match status" value="1"/>
</dbReference>
<comment type="similarity">
    <text evidence="2">Belongs to the virb1 family.</text>
</comment>
<evidence type="ECO:0000256" key="1">
    <source>
        <dbReference type="ARBA" id="ARBA00007734"/>
    </source>
</evidence>
<dbReference type="Proteomes" id="UP000193862">
    <property type="component" value="Unassembled WGS sequence"/>
</dbReference>
<comment type="similarity">
    <text evidence="1">Belongs to the transglycosylase Slt family.</text>
</comment>
<evidence type="ECO:0000259" key="5">
    <source>
        <dbReference type="Pfam" id="PF01464"/>
    </source>
</evidence>
<feature type="domain" description="Transglycosylase SLT" evidence="5">
    <location>
        <begin position="489"/>
        <end position="592"/>
    </location>
</feature>
<dbReference type="InterPro" id="IPR008258">
    <property type="entry name" value="Transglycosylase_SLT_dom_1"/>
</dbReference>
<dbReference type="PANTHER" id="PTHR37423">
    <property type="entry name" value="SOLUBLE LYTIC MUREIN TRANSGLYCOSYLASE-RELATED"/>
    <property type="match status" value="1"/>
</dbReference>
<name>A0A1Y5RGS0_9RHOB</name>
<accession>A0A1Y5RGS0</accession>
<dbReference type="Gene3D" id="1.10.530.10">
    <property type="match status" value="1"/>
</dbReference>
<dbReference type="Pfam" id="PF01464">
    <property type="entry name" value="SLT"/>
    <property type="match status" value="1"/>
</dbReference>
<keyword evidence="7" id="KW-1185">Reference proteome</keyword>
<evidence type="ECO:0000256" key="3">
    <source>
        <dbReference type="ARBA" id="ARBA00022729"/>
    </source>
</evidence>
<sequence length="646" mass="69489">MKLIRALAAPLIVLTLGWTSAAHAASAQAEAYLRAEELRRAGDVSAARSATRGVGAEIVEWALLRDGKGSFDDYRRFLARNADWPGLPLLAQKGEAAIGPADDPAAVIDYFAAYPPQTGDGVVALMEAYEAKGRTVDARDLAVSAWQSLTLNANAEARLVTRYGSALAPYHDARADALAWDHNFISAARNAARLSQGARALLEAREALASDAAGVDGAIARVPESLQNAGGLAYERFLWRMRKGRYADASALIIAQSSSAKALGNPEAWADKRRALARQMMRDGKGETAYAVASKHFLSEGGSYADLEWLAGYISLRYLNNPAQALDHFNRLRMGVATPISLGRAGYWEGRALEALGATADAKAAYAFAARYQTSFYGLLAAERAGLPFDPQLTGEGSFPDYRGAAFMNSSVTQAALLLHDAGDLPQSARFLRHLGESLSPDALRQLGDLGLSLDPYTALLVAKFAADQGIVLNRAYYPLHPVGDTKLPVEPALTLAISRRESEFYAAAQSGVGARGLMQLMPGTAEMMAKELGISDFSVGQLTRDTALNARLGSAYLAHLIEEFGNNPVLVAAAYNAGPSRVRSWIETYGDPRGATVDPIDWIEHIPFRETRNYVQRVVESLPVYRARLSGQAGVLDLTREMAAR</sequence>
<reference evidence="6 7" key="1">
    <citation type="submission" date="2017-03" db="EMBL/GenBank/DDBJ databases">
        <authorList>
            <person name="Afonso C.L."/>
            <person name="Miller P.J."/>
            <person name="Scott M.A."/>
            <person name="Spackman E."/>
            <person name="Goraichik I."/>
            <person name="Dimitrov K.M."/>
            <person name="Suarez D.L."/>
            <person name="Swayne D.E."/>
        </authorList>
    </citation>
    <scope>NUCLEOTIDE SEQUENCE [LARGE SCALE GENOMIC DNA]</scope>
    <source>
        <strain evidence="6 7">CECT 8620</strain>
    </source>
</reference>
<keyword evidence="6" id="KW-0456">Lyase</keyword>
<dbReference type="EC" id="4.2.2.-" evidence="6"/>
<dbReference type="Gene3D" id="1.25.20.10">
    <property type="entry name" value="Bacterial muramidases"/>
    <property type="match status" value="1"/>
</dbReference>
<dbReference type="SUPFAM" id="SSF53955">
    <property type="entry name" value="Lysozyme-like"/>
    <property type="match status" value="1"/>
</dbReference>
<dbReference type="PANTHER" id="PTHR37423:SF2">
    <property type="entry name" value="MEMBRANE-BOUND LYTIC MUREIN TRANSGLYCOSYLASE C"/>
    <property type="match status" value="1"/>
</dbReference>
<gene>
    <name evidence="6" type="primary">slt_1</name>
    <name evidence="6" type="ORF">AQS8620_00343</name>
</gene>
<dbReference type="PROSITE" id="PS00922">
    <property type="entry name" value="TRANSGLYCOSYLASE"/>
    <property type="match status" value="1"/>
</dbReference>
<evidence type="ECO:0000256" key="4">
    <source>
        <dbReference type="SAM" id="SignalP"/>
    </source>
</evidence>
<feature type="chain" id="PRO_5012848187" evidence="4">
    <location>
        <begin position="25"/>
        <end position="646"/>
    </location>
</feature>
<dbReference type="GO" id="GO:0042597">
    <property type="term" value="C:periplasmic space"/>
    <property type="evidence" value="ECO:0007669"/>
    <property type="project" value="InterPro"/>
</dbReference>
<organism evidence="6 7">
    <name type="scientific">Aquimixticola soesokkakensis</name>
    <dbReference type="NCBI Taxonomy" id="1519096"/>
    <lineage>
        <taxon>Bacteria</taxon>
        <taxon>Pseudomonadati</taxon>
        <taxon>Pseudomonadota</taxon>
        <taxon>Alphaproteobacteria</taxon>
        <taxon>Rhodobacterales</taxon>
        <taxon>Paracoccaceae</taxon>
        <taxon>Aquimixticola</taxon>
    </lineage>
</organism>
<keyword evidence="3 4" id="KW-0732">Signal</keyword>
<proteinExistence type="inferred from homology"/>
<dbReference type="GO" id="GO:0000270">
    <property type="term" value="P:peptidoglycan metabolic process"/>
    <property type="evidence" value="ECO:0007669"/>
    <property type="project" value="InterPro"/>
</dbReference>
<dbReference type="GO" id="GO:0004553">
    <property type="term" value="F:hydrolase activity, hydrolyzing O-glycosyl compounds"/>
    <property type="evidence" value="ECO:0007669"/>
    <property type="project" value="InterPro"/>
</dbReference>
<dbReference type="GO" id="GO:0016020">
    <property type="term" value="C:membrane"/>
    <property type="evidence" value="ECO:0007669"/>
    <property type="project" value="InterPro"/>
</dbReference>
<dbReference type="InterPro" id="IPR008939">
    <property type="entry name" value="Lytic_TGlycosylase_superhlx_U"/>
</dbReference>
<feature type="signal peptide" evidence="4">
    <location>
        <begin position="1"/>
        <end position="24"/>
    </location>
</feature>
<protein>
    <submittedName>
        <fullName evidence="6">Soluble lytic murein transglycosylase</fullName>
        <ecNumber evidence="6">4.2.2.-</ecNumber>
    </submittedName>
</protein>
<evidence type="ECO:0000256" key="2">
    <source>
        <dbReference type="ARBA" id="ARBA00009387"/>
    </source>
</evidence>
<dbReference type="AlphaFoldDB" id="A0A1Y5RGS0"/>
<dbReference type="InterPro" id="IPR023346">
    <property type="entry name" value="Lysozyme-like_dom_sf"/>
</dbReference>
<dbReference type="EMBL" id="FWFS01000001">
    <property type="protein sequence ID" value="SLN16839.1"/>
    <property type="molecule type" value="Genomic_DNA"/>
</dbReference>
<dbReference type="GO" id="GO:0008933">
    <property type="term" value="F:peptidoglycan lytic transglycosylase activity"/>
    <property type="evidence" value="ECO:0007669"/>
    <property type="project" value="InterPro"/>
</dbReference>
<dbReference type="CDD" id="cd13401">
    <property type="entry name" value="Slt70-like"/>
    <property type="match status" value="1"/>
</dbReference>
<evidence type="ECO:0000313" key="7">
    <source>
        <dbReference type="Proteomes" id="UP000193862"/>
    </source>
</evidence>
<dbReference type="InterPro" id="IPR000189">
    <property type="entry name" value="Transglyc_AS"/>
</dbReference>
<evidence type="ECO:0000313" key="6">
    <source>
        <dbReference type="EMBL" id="SLN16839.1"/>
    </source>
</evidence>